<evidence type="ECO:0000313" key="6">
    <source>
        <dbReference type="EMBL" id="CAK9136445.1"/>
    </source>
</evidence>
<dbReference type="Pfam" id="PF04043">
    <property type="entry name" value="PMEI"/>
    <property type="match status" value="1"/>
</dbReference>
<evidence type="ECO:0000256" key="2">
    <source>
        <dbReference type="ARBA" id="ARBA00023157"/>
    </source>
</evidence>
<feature type="domain" description="Pectinesterase inhibitor" evidence="5">
    <location>
        <begin position="30"/>
        <end position="197"/>
    </location>
</feature>
<keyword evidence="2" id="KW-1015">Disulfide bond</keyword>
<feature type="signal peptide" evidence="4">
    <location>
        <begin position="1"/>
        <end position="23"/>
    </location>
</feature>
<sequence>MASSNAMLLSLVLVFVFIGPSLARPYYHGYRTVELRTICDGTINPQYCWDNLSPGYGTGTTEDCYRVADGSIDVACNSAREIHDLLGNMVESTNDPQLRTLYRSCAARYNTAIRDLEHAKKYLLSGDYQRVAYEATHALQDVSECKERFPGYSYGGGFPVLQTLPLSLKWKNLSTTLKQRHVELAFLKKKSSDCMALHVNKRAVLFAASFSCSIPRTDAGFYISLRGDGEVMQTQDLQVEGACLIMVPIGEYSCCAACATMLL</sequence>
<dbReference type="InterPro" id="IPR052421">
    <property type="entry name" value="PCW_Enzyme_Inhibitor"/>
</dbReference>
<dbReference type="InterPro" id="IPR034086">
    <property type="entry name" value="PMEI_plant"/>
</dbReference>
<comment type="caution">
    <text evidence="6">The sequence shown here is derived from an EMBL/GenBank/DDBJ whole genome shotgun (WGS) entry which is preliminary data.</text>
</comment>
<evidence type="ECO:0000256" key="4">
    <source>
        <dbReference type="SAM" id="SignalP"/>
    </source>
</evidence>
<dbReference type="InterPro" id="IPR035513">
    <property type="entry name" value="Invertase/methylesterase_inhib"/>
</dbReference>
<dbReference type="CDD" id="cd15797">
    <property type="entry name" value="PMEI"/>
    <property type="match status" value="1"/>
</dbReference>
<comment type="similarity">
    <text evidence="3">Belongs to the PMEI family.</text>
</comment>
<accession>A0ABC8QUM0</accession>
<name>A0ABC8QUM0_9AQUA</name>
<dbReference type="EMBL" id="CAUOFW020000754">
    <property type="protein sequence ID" value="CAK9136445.1"/>
    <property type="molecule type" value="Genomic_DNA"/>
</dbReference>
<protein>
    <recommendedName>
        <fullName evidence="5">Pectinesterase inhibitor domain-containing protein</fullName>
    </recommendedName>
</protein>
<reference evidence="6 7" key="1">
    <citation type="submission" date="2024-02" db="EMBL/GenBank/DDBJ databases">
        <authorList>
            <person name="Vignale AGUSTIN F."/>
            <person name="Sosa J E."/>
            <person name="Modenutti C."/>
        </authorList>
    </citation>
    <scope>NUCLEOTIDE SEQUENCE [LARGE SCALE GENOMIC DNA]</scope>
</reference>
<dbReference type="NCBIfam" id="TIGR01614">
    <property type="entry name" value="PME_inhib"/>
    <property type="match status" value="1"/>
</dbReference>
<evidence type="ECO:0000256" key="3">
    <source>
        <dbReference type="ARBA" id="ARBA00038471"/>
    </source>
</evidence>
<organism evidence="6 7">
    <name type="scientific">Ilex paraguariensis</name>
    <name type="common">yerba mate</name>
    <dbReference type="NCBI Taxonomy" id="185542"/>
    <lineage>
        <taxon>Eukaryota</taxon>
        <taxon>Viridiplantae</taxon>
        <taxon>Streptophyta</taxon>
        <taxon>Embryophyta</taxon>
        <taxon>Tracheophyta</taxon>
        <taxon>Spermatophyta</taxon>
        <taxon>Magnoliopsida</taxon>
        <taxon>eudicotyledons</taxon>
        <taxon>Gunneridae</taxon>
        <taxon>Pentapetalae</taxon>
        <taxon>asterids</taxon>
        <taxon>campanulids</taxon>
        <taxon>Aquifoliales</taxon>
        <taxon>Aquifoliaceae</taxon>
        <taxon>Ilex</taxon>
    </lineage>
</organism>
<dbReference type="SMART" id="SM00856">
    <property type="entry name" value="PMEI"/>
    <property type="match status" value="1"/>
</dbReference>
<dbReference type="Proteomes" id="UP001642360">
    <property type="component" value="Unassembled WGS sequence"/>
</dbReference>
<proteinExistence type="inferred from homology"/>
<dbReference type="Gene3D" id="1.20.140.40">
    <property type="entry name" value="Invertase/pectin methylesterase inhibitor family protein"/>
    <property type="match status" value="1"/>
</dbReference>
<dbReference type="InterPro" id="IPR006501">
    <property type="entry name" value="Pectinesterase_inhib_dom"/>
</dbReference>
<keyword evidence="1 4" id="KW-0732">Signal</keyword>
<feature type="chain" id="PRO_5044876900" description="Pectinesterase inhibitor domain-containing protein" evidence="4">
    <location>
        <begin position="24"/>
        <end position="263"/>
    </location>
</feature>
<dbReference type="AlphaFoldDB" id="A0ABC8QUM0"/>
<dbReference type="PANTHER" id="PTHR36710:SF4">
    <property type="entry name" value="PLANT INVERTASE_PECTIN METHYLESTERASE INHIBITOR SUPERFAMILY PROTEIN"/>
    <property type="match status" value="1"/>
</dbReference>
<evidence type="ECO:0000256" key="1">
    <source>
        <dbReference type="ARBA" id="ARBA00022729"/>
    </source>
</evidence>
<gene>
    <name evidence="6" type="ORF">ILEXP_LOCUS3419</name>
</gene>
<dbReference type="SUPFAM" id="SSF101148">
    <property type="entry name" value="Plant invertase/pectin methylesterase inhibitor"/>
    <property type="match status" value="1"/>
</dbReference>
<keyword evidence="7" id="KW-1185">Reference proteome</keyword>
<evidence type="ECO:0000259" key="5">
    <source>
        <dbReference type="SMART" id="SM00856"/>
    </source>
</evidence>
<evidence type="ECO:0000313" key="7">
    <source>
        <dbReference type="Proteomes" id="UP001642360"/>
    </source>
</evidence>
<dbReference type="PANTHER" id="PTHR36710">
    <property type="entry name" value="PECTINESTERASE INHIBITOR-LIKE"/>
    <property type="match status" value="1"/>
</dbReference>